<dbReference type="GO" id="GO:0000287">
    <property type="term" value="F:magnesium ion binding"/>
    <property type="evidence" value="ECO:0007669"/>
    <property type="project" value="InterPro"/>
</dbReference>
<dbReference type="Proteomes" id="UP000050301">
    <property type="component" value="Unassembled WGS sequence"/>
</dbReference>
<dbReference type="EMBL" id="LKBH01000191">
    <property type="protein sequence ID" value="KQB35018.1"/>
    <property type="molecule type" value="Genomic_DNA"/>
</dbReference>
<evidence type="ECO:0000256" key="6">
    <source>
        <dbReference type="ARBA" id="ARBA00022741"/>
    </source>
</evidence>
<evidence type="ECO:0000256" key="10">
    <source>
        <dbReference type="RuleBase" id="RU004324"/>
    </source>
</evidence>
<dbReference type="GO" id="GO:0006015">
    <property type="term" value="P:5-phosphoribose 1-diphosphate biosynthetic process"/>
    <property type="evidence" value="ECO:0007669"/>
    <property type="project" value="TreeGrafter"/>
</dbReference>
<organism evidence="13 14">
    <name type="scientific">Acidiplasma cupricumulans</name>
    <dbReference type="NCBI Taxonomy" id="312540"/>
    <lineage>
        <taxon>Archaea</taxon>
        <taxon>Methanobacteriati</taxon>
        <taxon>Thermoplasmatota</taxon>
        <taxon>Thermoplasmata</taxon>
        <taxon>Thermoplasmatales</taxon>
        <taxon>Ferroplasmaceae</taxon>
        <taxon>Acidiplasma</taxon>
    </lineage>
</organism>
<evidence type="ECO:0000259" key="12">
    <source>
        <dbReference type="Pfam" id="PF13793"/>
    </source>
</evidence>
<dbReference type="Pfam" id="PF13793">
    <property type="entry name" value="Pribosyltran_N"/>
    <property type="match status" value="1"/>
</dbReference>
<dbReference type="GO" id="GO:0004749">
    <property type="term" value="F:ribose phosphate diphosphokinase activity"/>
    <property type="evidence" value="ECO:0007669"/>
    <property type="project" value="UniProtKB-EC"/>
</dbReference>
<dbReference type="GO" id="GO:0006164">
    <property type="term" value="P:purine nucleotide biosynthetic process"/>
    <property type="evidence" value="ECO:0007669"/>
    <property type="project" value="TreeGrafter"/>
</dbReference>
<gene>
    <name evidence="13" type="ORF">AOG55_08180</name>
</gene>
<dbReference type="EC" id="2.7.6.1" evidence="1"/>
<evidence type="ECO:0000256" key="1">
    <source>
        <dbReference type="ARBA" id="ARBA00013247"/>
    </source>
</evidence>
<comment type="similarity">
    <text evidence="10">Belongs to the ribose-phosphate pyrophosphokinase family.</text>
</comment>
<dbReference type="FunFam" id="3.40.50.2020:FF:000014">
    <property type="entry name" value="Ribose-phosphate pyrophosphokinase 1"/>
    <property type="match status" value="1"/>
</dbReference>
<keyword evidence="5 10" id="KW-0545">Nucleotide biosynthesis</keyword>
<feature type="domain" description="Ribose-phosphate pyrophosphokinase N-terminal" evidence="12">
    <location>
        <begin position="3"/>
        <end position="111"/>
    </location>
</feature>
<feature type="domain" description="Phosphoribosyltransferase" evidence="11">
    <location>
        <begin position="141"/>
        <end position="259"/>
    </location>
</feature>
<evidence type="ECO:0000256" key="7">
    <source>
        <dbReference type="ARBA" id="ARBA00022777"/>
    </source>
</evidence>
<dbReference type="GO" id="GO:0005524">
    <property type="term" value="F:ATP binding"/>
    <property type="evidence" value="ECO:0007669"/>
    <property type="project" value="UniProtKB-KW"/>
</dbReference>
<dbReference type="SMART" id="SM01400">
    <property type="entry name" value="Pribosyltran_N"/>
    <property type="match status" value="1"/>
</dbReference>
<keyword evidence="6" id="KW-0547">Nucleotide-binding</keyword>
<dbReference type="PANTHER" id="PTHR10210">
    <property type="entry name" value="RIBOSE-PHOSPHATE DIPHOSPHOKINASE FAMILY MEMBER"/>
    <property type="match status" value="1"/>
</dbReference>
<protein>
    <recommendedName>
        <fullName evidence="1">ribose-phosphate diphosphokinase</fullName>
        <ecNumber evidence="1">2.7.6.1</ecNumber>
    </recommendedName>
</protein>
<dbReference type="InterPro" id="IPR000836">
    <property type="entry name" value="PRTase_dom"/>
</dbReference>
<keyword evidence="14" id="KW-1185">Reference proteome</keyword>
<dbReference type="InterPro" id="IPR029057">
    <property type="entry name" value="PRTase-like"/>
</dbReference>
<dbReference type="InParanoid" id="A0A0Q0RRM1"/>
<keyword evidence="8" id="KW-0067">ATP-binding</keyword>
<dbReference type="InterPro" id="IPR005946">
    <property type="entry name" value="Rib-P_diPkinase"/>
</dbReference>
<dbReference type="FunCoup" id="A0A0Q0RRM1">
    <property type="interactions" value="209"/>
</dbReference>
<proteinExistence type="inferred from homology"/>
<keyword evidence="7 13" id="KW-0418">Kinase</keyword>
<dbReference type="Gene3D" id="3.40.50.2020">
    <property type="match status" value="2"/>
</dbReference>
<reference evidence="13 14" key="1">
    <citation type="submission" date="2015-09" db="EMBL/GenBank/DDBJ databases">
        <title>Heavy metals and arsenic resistance mechanisms in polyextremophilic archaea of the family Ferroplasmaceae.</title>
        <authorList>
            <person name="Bulaev A.G."/>
            <person name="Kanygina A.V."/>
        </authorList>
    </citation>
    <scope>NUCLEOTIDE SEQUENCE [LARGE SCALE GENOMIC DNA]</scope>
    <source>
        <strain evidence="13 14">BH2</strain>
    </source>
</reference>
<dbReference type="NCBIfam" id="NF002095">
    <property type="entry name" value="PRK00934.1"/>
    <property type="match status" value="1"/>
</dbReference>
<dbReference type="InterPro" id="IPR029099">
    <property type="entry name" value="Pribosyltran_N"/>
</dbReference>
<sequence length="287" mass="32555">MYIVPSSTAYNVSRRLANILSCSVSGVIRKRFPDNEMYLRIEEDLKDEDVILIGNTRSDSDIIEYLLLLNAIREEGPKSLTAVIPYFGYARQHMRYNNGEPISSKVFAQAVSQYADMIISVELHDNQTINYASVPFINLKIIDPIYEYFKSKKIDYVISPDDGGYDRAKIIASKLKVPAYYIDKKRIDATTVKMEPPDLDYSDKNILLLDDMISTGGTIIKATQMMRDRRAAKIYACAIHGVFAMESNIKIEKYVNELTVTDTIETKYSNITVSDTIARALQGKIKI</sequence>
<dbReference type="GO" id="GO:0005737">
    <property type="term" value="C:cytoplasm"/>
    <property type="evidence" value="ECO:0007669"/>
    <property type="project" value="TreeGrafter"/>
</dbReference>
<dbReference type="SUPFAM" id="SSF53271">
    <property type="entry name" value="PRTase-like"/>
    <property type="match status" value="1"/>
</dbReference>
<evidence type="ECO:0000313" key="13">
    <source>
        <dbReference type="EMBL" id="KQB35018.1"/>
    </source>
</evidence>
<evidence type="ECO:0000256" key="4">
    <source>
        <dbReference type="ARBA" id="ARBA00022723"/>
    </source>
</evidence>
<accession>A0A0Q0RRM1</accession>
<dbReference type="PANTHER" id="PTHR10210:SF32">
    <property type="entry name" value="RIBOSE-PHOSPHATE PYROPHOSPHOKINASE 2"/>
    <property type="match status" value="1"/>
</dbReference>
<dbReference type="NCBIfam" id="TIGR01251">
    <property type="entry name" value="ribP_PPkin"/>
    <property type="match status" value="1"/>
</dbReference>
<dbReference type="CDD" id="cd06223">
    <property type="entry name" value="PRTases_typeI"/>
    <property type="match status" value="1"/>
</dbReference>
<keyword evidence="4" id="KW-0479">Metal-binding</keyword>
<keyword evidence="3" id="KW-0808">Transferase</keyword>
<dbReference type="GO" id="GO:0016301">
    <property type="term" value="F:kinase activity"/>
    <property type="evidence" value="ECO:0007669"/>
    <property type="project" value="UniProtKB-KW"/>
</dbReference>
<keyword evidence="2" id="KW-0963">Cytoplasm</keyword>
<evidence type="ECO:0000256" key="2">
    <source>
        <dbReference type="ARBA" id="ARBA00022490"/>
    </source>
</evidence>
<evidence type="ECO:0000256" key="3">
    <source>
        <dbReference type="ARBA" id="ARBA00022679"/>
    </source>
</evidence>
<evidence type="ECO:0000256" key="5">
    <source>
        <dbReference type="ARBA" id="ARBA00022727"/>
    </source>
</evidence>
<evidence type="ECO:0000256" key="9">
    <source>
        <dbReference type="ARBA" id="ARBA00049535"/>
    </source>
</evidence>
<comment type="caution">
    <text evidence="13">The sequence shown here is derived from an EMBL/GenBank/DDBJ whole genome shotgun (WGS) entry which is preliminary data.</text>
</comment>
<dbReference type="AlphaFoldDB" id="A0A0Q0RRM1"/>
<dbReference type="GO" id="GO:0002189">
    <property type="term" value="C:ribose phosphate diphosphokinase complex"/>
    <property type="evidence" value="ECO:0007669"/>
    <property type="project" value="TreeGrafter"/>
</dbReference>
<evidence type="ECO:0000256" key="8">
    <source>
        <dbReference type="ARBA" id="ARBA00022840"/>
    </source>
</evidence>
<evidence type="ECO:0000259" key="11">
    <source>
        <dbReference type="Pfam" id="PF00156"/>
    </source>
</evidence>
<comment type="catalytic activity">
    <reaction evidence="9">
        <text>D-ribose 5-phosphate + ATP = 5-phospho-alpha-D-ribose 1-diphosphate + AMP + H(+)</text>
        <dbReference type="Rhea" id="RHEA:15609"/>
        <dbReference type="ChEBI" id="CHEBI:15378"/>
        <dbReference type="ChEBI" id="CHEBI:30616"/>
        <dbReference type="ChEBI" id="CHEBI:58017"/>
        <dbReference type="ChEBI" id="CHEBI:78346"/>
        <dbReference type="ChEBI" id="CHEBI:456215"/>
        <dbReference type="EC" id="2.7.6.1"/>
    </reaction>
</comment>
<evidence type="ECO:0000313" key="14">
    <source>
        <dbReference type="Proteomes" id="UP000050301"/>
    </source>
</evidence>
<dbReference type="GeneID" id="84222086"/>
<dbReference type="Pfam" id="PF00156">
    <property type="entry name" value="Pribosyltran"/>
    <property type="match status" value="1"/>
</dbReference>
<dbReference type="RefSeq" id="WP_048102089.1">
    <property type="nucleotide sequence ID" value="NZ_LKBH01000191.1"/>
</dbReference>
<name>A0A0Q0RRM1_9ARCH</name>